<name>A0A1Z5J914_FISSO</name>
<dbReference type="SUPFAM" id="SSF49503">
    <property type="entry name" value="Cupredoxins"/>
    <property type="match status" value="2"/>
</dbReference>
<keyword evidence="6" id="KW-1185">Reference proteome</keyword>
<comment type="caution">
    <text evidence="5">The sequence shown here is derived from an EMBL/GenBank/DDBJ whole genome shotgun (WGS) entry which is preliminary data.</text>
</comment>
<feature type="signal peptide" evidence="2">
    <location>
        <begin position="1"/>
        <end position="24"/>
    </location>
</feature>
<evidence type="ECO:0000256" key="1">
    <source>
        <dbReference type="ARBA" id="ARBA00010609"/>
    </source>
</evidence>
<dbReference type="GO" id="GO:0005507">
    <property type="term" value="F:copper ion binding"/>
    <property type="evidence" value="ECO:0007669"/>
    <property type="project" value="InterPro"/>
</dbReference>
<dbReference type="Pfam" id="PF07731">
    <property type="entry name" value="Cu-oxidase_2"/>
    <property type="match status" value="1"/>
</dbReference>
<sequence length="545" mass="61709">MDTELGWMHAVISVGFLLLVGVQQFHLLIPPDQSLHPQSYEPCDEKCGSFLGLFPKYKLCQETTSQSLCTAFPHWHQRDHFVSCGDCQFVESSPESHGEHDERGILVDFHWEDACSDSPYDYVGTLIFCEQGNGTFGYRSLNDTLPCGSSSPLLRLRPGLAYQLRLINEASEPTNLHPHGLYISGEGNADDITRYAGPGECLLYNWTLSDEHLDGTFLYHAHRHNITNHQVSGGAIGMLFVDTATPQTRPSWVDREKLLFIQSSKDEDFVNGMPKLHVPLIANTWYRFRIAVGDARGKLRSLRFDPEQCDVRLVATDGVWRSRGAAAPAFHYEVTGSTRMDLAVACQASSGIWYRVNSTDDEEPIVVMAVHVSEDVSQLNKLEDWIPPRPSHLQSRANFDMDDTWNITISKETGINGYLYDHERPIETFEFGQYHQWRLYNTDRHPFHLHIYHMQIVTPGGCGNIFEEGEWYDTISADSAVTDHCTVRFHMNAFSGRTVLHCHQLSHEDLGVMVWTDVIGGPDNSFLQVRSQETAFCEVCARPLP</sequence>
<dbReference type="Gene3D" id="2.60.40.420">
    <property type="entry name" value="Cupredoxins - blue copper proteins"/>
    <property type="match status" value="2"/>
</dbReference>
<feature type="domain" description="Plastocyanin-like" evidence="4">
    <location>
        <begin position="151"/>
        <end position="243"/>
    </location>
</feature>
<gene>
    <name evidence="5" type="ORF">FisN_21Lh178</name>
</gene>
<dbReference type="InterPro" id="IPR008972">
    <property type="entry name" value="Cupredoxin"/>
</dbReference>
<dbReference type="InParanoid" id="A0A1Z5J914"/>
<dbReference type="PANTHER" id="PTHR11709:SF2">
    <property type="entry name" value="MULTICOPPER OXIDASE LPR1"/>
    <property type="match status" value="1"/>
</dbReference>
<dbReference type="InterPro" id="IPR011707">
    <property type="entry name" value="Cu-oxidase-like_N"/>
</dbReference>
<evidence type="ECO:0000313" key="6">
    <source>
        <dbReference type="Proteomes" id="UP000198406"/>
    </source>
</evidence>
<feature type="domain" description="Plastocyanin-like" evidence="3">
    <location>
        <begin position="387"/>
        <end position="516"/>
    </location>
</feature>
<dbReference type="InterPro" id="IPR045087">
    <property type="entry name" value="Cu-oxidase_fam"/>
</dbReference>
<dbReference type="Pfam" id="PF07732">
    <property type="entry name" value="Cu-oxidase_3"/>
    <property type="match status" value="1"/>
</dbReference>
<evidence type="ECO:0000256" key="2">
    <source>
        <dbReference type="SAM" id="SignalP"/>
    </source>
</evidence>
<evidence type="ECO:0000313" key="5">
    <source>
        <dbReference type="EMBL" id="GAX10480.1"/>
    </source>
</evidence>
<comment type="similarity">
    <text evidence="1">Belongs to the multicopper oxidase family.</text>
</comment>
<proteinExistence type="inferred from homology"/>
<accession>A0A1Z5J914</accession>
<dbReference type="GO" id="GO:0016491">
    <property type="term" value="F:oxidoreductase activity"/>
    <property type="evidence" value="ECO:0007669"/>
    <property type="project" value="InterPro"/>
</dbReference>
<evidence type="ECO:0000259" key="4">
    <source>
        <dbReference type="Pfam" id="PF07732"/>
    </source>
</evidence>
<dbReference type="InterPro" id="IPR011706">
    <property type="entry name" value="Cu-oxidase_C"/>
</dbReference>
<reference evidence="5 6" key="1">
    <citation type="journal article" date="2015" name="Plant Cell">
        <title>Oil accumulation by the oleaginous diatom Fistulifera solaris as revealed by the genome and transcriptome.</title>
        <authorList>
            <person name="Tanaka T."/>
            <person name="Maeda Y."/>
            <person name="Veluchamy A."/>
            <person name="Tanaka M."/>
            <person name="Abida H."/>
            <person name="Marechal E."/>
            <person name="Bowler C."/>
            <person name="Muto M."/>
            <person name="Sunaga Y."/>
            <person name="Tanaka M."/>
            <person name="Yoshino T."/>
            <person name="Taniguchi T."/>
            <person name="Fukuda Y."/>
            <person name="Nemoto M."/>
            <person name="Matsumoto M."/>
            <person name="Wong P.S."/>
            <person name="Aburatani S."/>
            <person name="Fujibuchi W."/>
        </authorList>
    </citation>
    <scope>NUCLEOTIDE SEQUENCE [LARGE SCALE GENOMIC DNA]</scope>
    <source>
        <strain evidence="5 6">JPCC DA0580</strain>
    </source>
</reference>
<keyword evidence="2" id="KW-0732">Signal</keyword>
<evidence type="ECO:0000259" key="3">
    <source>
        <dbReference type="Pfam" id="PF07731"/>
    </source>
</evidence>
<evidence type="ECO:0008006" key="7">
    <source>
        <dbReference type="Google" id="ProtNLM"/>
    </source>
</evidence>
<dbReference type="Proteomes" id="UP000198406">
    <property type="component" value="Unassembled WGS sequence"/>
</dbReference>
<dbReference type="OrthoDB" id="40037at2759"/>
<protein>
    <recommendedName>
        <fullName evidence="7">Plastocyanin-like domain-containing protein</fullName>
    </recommendedName>
</protein>
<feature type="chain" id="PRO_5012554791" description="Plastocyanin-like domain-containing protein" evidence="2">
    <location>
        <begin position="25"/>
        <end position="545"/>
    </location>
</feature>
<dbReference type="PANTHER" id="PTHR11709">
    <property type="entry name" value="MULTI-COPPER OXIDASE"/>
    <property type="match status" value="1"/>
</dbReference>
<dbReference type="EMBL" id="BDSP01000017">
    <property type="protein sequence ID" value="GAX10480.1"/>
    <property type="molecule type" value="Genomic_DNA"/>
</dbReference>
<dbReference type="AlphaFoldDB" id="A0A1Z5J914"/>
<organism evidence="5 6">
    <name type="scientific">Fistulifera solaris</name>
    <name type="common">Oleaginous diatom</name>
    <dbReference type="NCBI Taxonomy" id="1519565"/>
    <lineage>
        <taxon>Eukaryota</taxon>
        <taxon>Sar</taxon>
        <taxon>Stramenopiles</taxon>
        <taxon>Ochrophyta</taxon>
        <taxon>Bacillariophyta</taxon>
        <taxon>Bacillariophyceae</taxon>
        <taxon>Bacillariophycidae</taxon>
        <taxon>Naviculales</taxon>
        <taxon>Naviculaceae</taxon>
        <taxon>Fistulifera</taxon>
    </lineage>
</organism>